<proteinExistence type="predicted"/>
<feature type="transmembrane region" description="Helical" evidence="1">
    <location>
        <begin position="6"/>
        <end position="29"/>
    </location>
</feature>
<sequence length="128" mass="13753">MTNKKLLVAGIGGMIVTGLVVAVAMLFVFNKSLRYETQAEMLAAVPKTAQAELDTRGHKLAQPLACHTMEQATEKQMLVNCEATTADRKRVQVFGAALAASQDEYYTILVGGKPIVKNAHCLGADCKD</sequence>
<keyword evidence="1" id="KW-0812">Transmembrane</keyword>
<accession>A0ABP6Q2I6</accession>
<keyword evidence="1" id="KW-1133">Transmembrane helix</keyword>
<gene>
    <name evidence="2" type="ORF">GCM10010468_14840</name>
</gene>
<comment type="caution">
    <text evidence="2">The sequence shown here is derived from an EMBL/GenBank/DDBJ whole genome shotgun (WGS) entry which is preliminary data.</text>
</comment>
<evidence type="ECO:0000313" key="2">
    <source>
        <dbReference type="EMBL" id="GAA3201588.1"/>
    </source>
</evidence>
<evidence type="ECO:0000313" key="3">
    <source>
        <dbReference type="Proteomes" id="UP001501237"/>
    </source>
</evidence>
<keyword evidence="1" id="KW-0472">Membrane</keyword>
<protein>
    <recommendedName>
        <fullName evidence="4">DUF4333 domain-containing protein</fullName>
    </recommendedName>
</protein>
<reference evidence="3" key="1">
    <citation type="journal article" date="2019" name="Int. J. Syst. Evol. Microbiol.">
        <title>The Global Catalogue of Microorganisms (GCM) 10K type strain sequencing project: providing services to taxonomists for standard genome sequencing and annotation.</title>
        <authorList>
            <consortium name="The Broad Institute Genomics Platform"/>
            <consortium name="The Broad Institute Genome Sequencing Center for Infectious Disease"/>
            <person name="Wu L."/>
            <person name="Ma J."/>
        </authorList>
    </citation>
    <scope>NUCLEOTIDE SEQUENCE [LARGE SCALE GENOMIC DNA]</scope>
    <source>
        <strain evidence="3">JCM 9377</strain>
    </source>
</reference>
<evidence type="ECO:0000256" key="1">
    <source>
        <dbReference type="SAM" id="Phobius"/>
    </source>
</evidence>
<dbReference type="EMBL" id="BAAAUV010000003">
    <property type="protein sequence ID" value="GAA3201588.1"/>
    <property type="molecule type" value="Genomic_DNA"/>
</dbReference>
<dbReference type="Proteomes" id="UP001501237">
    <property type="component" value="Unassembled WGS sequence"/>
</dbReference>
<organism evidence="2 3">
    <name type="scientific">Actinocorallia longicatena</name>
    <dbReference type="NCBI Taxonomy" id="111803"/>
    <lineage>
        <taxon>Bacteria</taxon>
        <taxon>Bacillati</taxon>
        <taxon>Actinomycetota</taxon>
        <taxon>Actinomycetes</taxon>
        <taxon>Streptosporangiales</taxon>
        <taxon>Thermomonosporaceae</taxon>
        <taxon>Actinocorallia</taxon>
    </lineage>
</organism>
<keyword evidence="3" id="KW-1185">Reference proteome</keyword>
<dbReference type="RefSeq" id="WP_344823717.1">
    <property type="nucleotide sequence ID" value="NZ_BAAAUV010000003.1"/>
</dbReference>
<name>A0ABP6Q2I6_9ACTN</name>
<evidence type="ECO:0008006" key="4">
    <source>
        <dbReference type="Google" id="ProtNLM"/>
    </source>
</evidence>